<feature type="transmembrane region" description="Helical" evidence="2">
    <location>
        <begin position="472"/>
        <end position="495"/>
    </location>
</feature>
<keyword evidence="2" id="KW-0472">Membrane</keyword>
<dbReference type="WBParaSite" id="PSAMB.scaffold477size49950.g6173.t1">
    <property type="protein sequence ID" value="PSAMB.scaffold477size49950.g6173.t1"/>
    <property type="gene ID" value="PSAMB.scaffold477size49950.g6173"/>
</dbReference>
<evidence type="ECO:0000256" key="1">
    <source>
        <dbReference type="SAM" id="MobiDB-lite"/>
    </source>
</evidence>
<organism evidence="4 5">
    <name type="scientific">Plectus sambesii</name>
    <dbReference type="NCBI Taxonomy" id="2011161"/>
    <lineage>
        <taxon>Eukaryota</taxon>
        <taxon>Metazoa</taxon>
        <taxon>Ecdysozoa</taxon>
        <taxon>Nematoda</taxon>
        <taxon>Chromadorea</taxon>
        <taxon>Plectida</taxon>
        <taxon>Plectina</taxon>
        <taxon>Plectoidea</taxon>
        <taxon>Plectidae</taxon>
        <taxon>Plectus</taxon>
    </lineage>
</organism>
<keyword evidence="2" id="KW-0812">Transmembrane</keyword>
<protein>
    <submittedName>
        <fullName evidence="5">CUB domain-containing protein</fullName>
    </submittedName>
</protein>
<dbReference type="SUPFAM" id="SSF53850">
    <property type="entry name" value="Periplasmic binding protein-like II"/>
    <property type="match status" value="1"/>
</dbReference>
<feature type="transmembrane region" description="Helical" evidence="2">
    <location>
        <begin position="725"/>
        <end position="746"/>
    </location>
</feature>
<feature type="compositionally biased region" description="Basic and acidic residues" evidence="1">
    <location>
        <begin position="576"/>
        <end position="586"/>
    </location>
</feature>
<dbReference type="Gene3D" id="3.40.190.10">
    <property type="entry name" value="Periplasmic binding protein-like II"/>
    <property type="match status" value="1"/>
</dbReference>
<name>A0A914WP70_9BILA</name>
<evidence type="ECO:0000256" key="3">
    <source>
        <dbReference type="SAM" id="SignalP"/>
    </source>
</evidence>
<feature type="signal peptide" evidence="3">
    <location>
        <begin position="1"/>
        <end position="31"/>
    </location>
</feature>
<evidence type="ECO:0000256" key="2">
    <source>
        <dbReference type="SAM" id="Phobius"/>
    </source>
</evidence>
<keyword evidence="2" id="KW-1133">Transmembrane helix</keyword>
<feature type="chain" id="PRO_5037317834" evidence="3">
    <location>
        <begin position="32"/>
        <end position="1042"/>
    </location>
</feature>
<dbReference type="AlphaFoldDB" id="A0A914WP70"/>
<sequence length="1042" mass="115814">MNSKWNKWEQLNKTLFSFVALCALISPPTTASSTAKYDYTSTIGPNSETATLSTFTESASTSITVTSTQTSRTKTATTSGFSSNGCSNSTLTASNTYEKFINYSVNQVTSAVNCKWTITNEIRVRIRVIKMPMELLKIATVTLELHSSNNSVRLSFDSSTLCPIKESSLDEIPCLNDDTWTMMTDGSSQISISLTIVPYKDGAQNPLYGTIQLGYFAEPSSCGNPFYSMVDSVAISFATNTTQDCVYYVKKGSSPSALINIQRSGSWQYMNYQLSIYGGSSTYFHSTLYQSSDFNPNTDRTTLHSSSTVTTIRFVLSSIKAPSNRIYIVFQQHDSADSHRISASSDYDWIASSAMFPTLTAISDGNTESWVISGSPSSALEVQYFVPQAYDDGAFTLDAYYGEYSQKPDDGSNMSITQMEGFLPARECGQKVTIFLTINAPFRGFSFWAKEKISDVTGLSCTYGIESDNNSFVAITVGVILGGLLLFGLFGLALYARGRWRPISSVSQSARTGNRVSIEGEQPSLSIHNAWYGQPETFLPSTYAGQEPMELLPPPPYEDALKMPTSPAPARPTGRPIERRNDHDTNDAGQENSPPPVYLRHAIDDALGFEGIQSINRATIDQFFTKPGISGEIWLEIAALLNYTLQFVQTESYGGYEPDASGSYPGVLGLVQNGTIDATLTFQSLRPTRFDYFNYSELAQSYESGLIIGEIVDTKSHIEVQVFDWLVVLLLGIFLGLVGIFNHLVLSRTRHSTFHSNWININPTLLRFSRLQCSLPNGVLALAFTIVNLTYFAGFRSQAMMASQRSTDRIFQEFFAHSRSKVITTSDSALNKEHRLAIFGSSAAKARSRIIVEPDLEVIAKTLCANPNIAHYTDRVDIFLNSRSEPNCNFKTLSGNVSALGFKGMRAYIVSKIVPAWELAKINDIILKLFNIDHNEAYLYPKYNIFPRNVNYDGHIFLHNMSISFNQLTEGFLFIAAAFSLATLLFIVEVLHYKRKNKLKKRVATPLQDGRHWYISPILISTISNEKWFNHNIDVSKRYSRA</sequence>
<feature type="region of interest" description="Disordered" evidence="1">
    <location>
        <begin position="555"/>
        <end position="596"/>
    </location>
</feature>
<proteinExistence type="predicted"/>
<feature type="transmembrane region" description="Helical" evidence="2">
    <location>
        <begin position="971"/>
        <end position="992"/>
    </location>
</feature>
<reference evidence="5" key="1">
    <citation type="submission" date="2022-11" db="UniProtKB">
        <authorList>
            <consortium name="WormBaseParasite"/>
        </authorList>
    </citation>
    <scope>IDENTIFICATION</scope>
</reference>
<keyword evidence="3" id="KW-0732">Signal</keyword>
<accession>A0A914WP70</accession>
<evidence type="ECO:0000313" key="5">
    <source>
        <dbReference type="WBParaSite" id="PSAMB.scaffold477size49950.g6173.t1"/>
    </source>
</evidence>
<keyword evidence="4" id="KW-1185">Reference proteome</keyword>
<evidence type="ECO:0000313" key="4">
    <source>
        <dbReference type="Proteomes" id="UP000887566"/>
    </source>
</evidence>
<dbReference type="Proteomes" id="UP000887566">
    <property type="component" value="Unplaced"/>
</dbReference>